<dbReference type="Proteomes" id="UP000187013">
    <property type="component" value="Unassembled WGS sequence"/>
</dbReference>
<dbReference type="Gene3D" id="2.60.40.790">
    <property type="match status" value="1"/>
</dbReference>
<feature type="region of interest" description="Disordered" evidence="4">
    <location>
        <begin position="169"/>
        <end position="193"/>
    </location>
</feature>
<gene>
    <name evidence="6" type="ORF">ZYGR_0AD04200</name>
</gene>
<evidence type="ECO:0000256" key="3">
    <source>
        <dbReference type="RuleBase" id="RU003616"/>
    </source>
</evidence>
<evidence type="ECO:0000256" key="1">
    <source>
        <dbReference type="ARBA" id="ARBA00023016"/>
    </source>
</evidence>
<evidence type="ECO:0000256" key="2">
    <source>
        <dbReference type="PROSITE-ProRule" id="PRU00285"/>
    </source>
</evidence>
<organism evidence="6 7">
    <name type="scientific">Zygosaccharomyces rouxii</name>
    <dbReference type="NCBI Taxonomy" id="4956"/>
    <lineage>
        <taxon>Eukaryota</taxon>
        <taxon>Fungi</taxon>
        <taxon>Dikarya</taxon>
        <taxon>Ascomycota</taxon>
        <taxon>Saccharomycotina</taxon>
        <taxon>Saccharomycetes</taxon>
        <taxon>Saccharomycetales</taxon>
        <taxon>Saccharomycetaceae</taxon>
        <taxon>Zygosaccharomyces</taxon>
    </lineage>
</organism>
<comment type="similarity">
    <text evidence="2 3">Belongs to the small heat shock protein (HSP20) family.</text>
</comment>
<evidence type="ECO:0000259" key="5">
    <source>
        <dbReference type="PROSITE" id="PS01031"/>
    </source>
</evidence>
<name>A0A1Q3A6F3_ZYGRO</name>
<evidence type="ECO:0000313" key="7">
    <source>
        <dbReference type="Proteomes" id="UP000187013"/>
    </source>
</evidence>
<dbReference type="eggNOG" id="KOG0710">
    <property type="taxonomic scope" value="Eukaryota"/>
</dbReference>
<dbReference type="Pfam" id="PF00011">
    <property type="entry name" value="HSP20"/>
    <property type="match status" value="1"/>
</dbReference>
<protein>
    <recommendedName>
        <fullName evidence="5">SHSP domain-containing protein</fullName>
    </recommendedName>
</protein>
<dbReference type="InterPro" id="IPR031107">
    <property type="entry name" value="Small_HSP"/>
</dbReference>
<proteinExistence type="inferred from homology"/>
<accession>A0A1Q3A6F3</accession>
<dbReference type="InterPro" id="IPR002068">
    <property type="entry name" value="A-crystallin/Hsp20_dom"/>
</dbReference>
<sequence length="193" mass="21994">MSIAPYYSFFYSINNEVENFNKLLAGDGFRYYEPEKYLATTGEDQRLSTNLDNWFDNDWSLIAPSSALASITPSMDIVDHEKNYELNIVLPGVAKENINLEYHKQNNQIVVAGEVPSVVNEENKDKVRVKEVRTGNFKRVITLPKTSEIDVENIKASYTNGVLKLDVPKLEPTKPEKDTKRIEITSQDTNESQ</sequence>
<dbReference type="PANTHER" id="PTHR11527">
    <property type="entry name" value="HEAT-SHOCK PROTEIN 20 FAMILY MEMBER"/>
    <property type="match status" value="1"/>
</dbReference>
<dbReference type="InterPro" id="IPR008978">
    <property type="entry name" value="HSP20-like_chaperone"/>
</dbReference>
<keyword evidence="1" id="KW-0346">Stress response</keyword>
<evidence type="ECO:0000313" key="6">
    <source>
        <dbReference type="EMBL" id="GAV51237.1"/>
    </source>
</evidence>
<comment type="caution">
    <text evidence="6">The sequence shown here is derived from an EMBL/GenBank/DDBJ whole genome shotgun (WGS) entry which is preliminary data.</text>
</comment>
<dbReference type="AlphaFoldDB" id="A0A1Q3A6F3"/>
<dbReference type="PROSITE" id="PS01031">
    <property type="entry name" value="SHSP"/>
    <property type="match status" value="1"/>
</dbReference>
<feature type="domain" description="SHSP" evidence="5">
    <location>
        <begin position="66"/>
        <end position="185"/>
    </location>
</feature>
<dbReference type="SUPFAM" id="SSF49764">
    <property type="entry name" value="HSP20-like chaperones"/>
    <property type="match status" value="1"/>
</dbReference>
<feature type="compositionally biased region" description="Polar residues" evidence="4">
    <location>
        <begin position="184"/>
        <end position="193"/>
    </location>
</feature>
<reference evidence="6 7" key="1">
    <citation type="submission" date="2016-08" db="EMBL/GenBank/DDBJ databases">
        <title>Draft genome sequence of allopolyploid Zygosaccharomyces rouxii.</title>
        <authorList>
            <person name="Watanabe J."/>
            <person name="Uehara K."/>
            <person name="Mogi Y."/>
            <person name="Tsukioka Y."/>
        </authorList>
    </citation>
    <scope>NUCLEOTIDE SEQUENCE [LARGE SCALE GENOMIC DNA]</scope>
    <source>
        <strain evidence="6 7">NBRC 110957</strain>
    </source>
</reference>
<dbReference type="OrthoDB" id="5511210at2759"/>
<evidence type="ECO:0000256" key="4">
    <source>
        <dbReference type="SAM" id="MobiDB-lite"/>
    </source>
</evidence>
<dbReference type="CDD" id="cd06464">
    <property type="entry name" value="ACD_sHsps-like"/>
    <property type="match status" value="1"/>
</dbReference>
<dbReference type="EMBL" id="BDGX01000030">
    <property type="protein sequence ID" value="GAV51237.1"/>
    <property type="molecule type" value="Genomic_DNA"/>
</dbReference>
<feature type="compositionally biased region" description="Basic and acidic residues" evidence="4">
    <location>
        <begin position="169"/>
        <end position="183"/>
    </location>
</feature>